<name>A0A1H9WGN2_9BACI</name>
<dbReference type="PANTHER" id="PTHR43434">
    <property type="entry name" value="PHOSPHOGLYCOLATE PHOSPHATASE"/>
    <property type="match status" value="1"/>
</dbReference>
<dbReference type="EMBL" id="FOGV01000035">
    <property type="protein sequence ID" value="SES33102.1"/>
    <property type="molecule type" value="Genomic_DNA"/>
</dbReference>
<dbReference type="SFLD" id="SFLDG01129">
    <property type="entry name" value="C1.5:_HAD__Beta-PGM__Phosphata"/>
    <property type="match status" value="1"/>
</dbReference>
<dbReference type="AlphaFoldDB" id="A0A1H9WGN2"/>
<dbReference type="STRING" id="1464123.SAMN05444126_13510"/>
<accession>A0A1H9WGN2</accession>
<dbReference type="GO" id="GO:0008967">
    <property type="term" value="F:phosphoglycolate phosphatase activity"/>
    <property type="evidence" value="ECO:0007669"/>
    <property type="project" value="TreeGrafter"/>
</dbReference>
<dbReference type="GO" id="GO:0005829">
    <property type="term" value="C:cytosol"/>
    <property type="evidence" value="ECO:0007669"/>
    <property type="project" value="TreeGrafter"/>
</dbReference>
<dbReference type="InterPro" id="IPR050155">
    <property type="entry name" value="HAD-like_hydrolase_sf"/>
</dbReference>
<comment type="caution">
    <text evidence="3">The sequence shown here is derived from an EMBL/GenBank/DDBJ whole genome shotgun (WGS) entry which is preliminary data.</text>
</comment>
<dbReference type="SFLD" id="SFLDS00003">
    <property type="entry name" value="Haloacid_Dehalogenase"/>
    <property type="match status" value="1"/>
</dbReference>
<keyword evidence="4" id="KW-1185">Reference proteome</keyword>
<evidence type="ECO:0000313" key="4">
    <source>
        <dbReference type="Proteomes" id="UP000199318"/>
    </source>
</evidence>
<evidence type="ECO:0000256" key="2">
    <source>
        <dbReference type="ARBA" id="ARBA00022842"/>
    </source>
</evidence>
<sequence>MKAIIFDFDGTLADTLPMLFVTFRDVFKTYDGVDYTDEEIKQMFGPPETGVIMNNLKSIERKKAVAYFYQRYDDLHDDYLAVDHAVNAMLTRLSEHASLGIMTGKARRSLDISLQRLNMEGIFSTFICGDDIEKPKPDPEGVLKAMEELGASADETIFTGDSDADVTAGLKAGVTTVGAQWLDNLQTTDYSLTPHHISTSLQDFEAYCMTFLRK</sequence>
<gene>
    <name evidence="3" type="ORF">SAMN05444126_13510</name>
</gene>
<dbReference type="Gene3D" id="1.10.150.240">
    <property type="entry name" value="Putative phosphatase, domain 2"/>
    <property type="match status" value="1"/>
</dbReference>
<evidence type="ECO:0000313" key="3">
    <source>
        <dbReference type="EMBL" id="SES33102.1"/>
    </source>
</evidence>
<keyword evidence="1" id="KW-0378">Hydrolase</keyword>
<dbReference type="InterPro" id="IPR023198">
    <property type="entry name" value="PGP-like_dom2"/>
</dbReference>
<organism evidence="3 4">
    <name type="scientific">Salisediminibacterium halotolerans</name>
    <dbReference type="NCBI Taxonomy" id="517425"/>
    <lineage>
        <taxon>Bacteria</taxon>
        <taxon>Bacillati</taxon>
        <taxon>Bacillota</taxon>
        <taxon>Bacilli</taxon>
        <taxon>Bacillales</taxon>
        <taxon>Bacillaceae</taxon>
        <taxon>Salisediminibacterium</taxon>
    </lineage>
</organism>
<keyword evidence="2" id="KW-0460">Magnesium</keyword>
<dbReference type="SUPFAM" id="SSF56784">
    <property type="entry name" value="HAD-like"/>
    <property type="match status" value="1"/>
</dbReference>
<dbReference type="OrthoDB" id="9792518at2"/>
<dbReference type="Proteomes" id="UP000199318">
    <property type="component" value="Unassembled WGS sequence"/>
</dbReference>
<dbReference type="InterPro" id="IPR023214">
    <property type="entry name" value="HAD_sf"/>
</dbReference>
<dbReference type="InterPro" id="IPR036412">
    <property type="entry name" value="HAD-like_sf"/>
</dbReference>
<dbReference type="GO" id="GO:0006281">
    <property type="term" value="P:DNA repair"/>
    <property type="evidence" value="ECO:0007669"/>
    <property type="project" value="TreeGrafter"/>
</dbReference>
<reference evidence="4" key="1">
    <citation type="submission" date="2016-10" db="EMBL/GenBank/DDBJ databases">
        <authorList>
            <person name="de Groot N.N."/>
        </authorList>
    </citation>
    <scope>NUCLEOTIDE SEQUENCE [LARGE SCALE GENOMIC DNA]</scope>
    <source>
        <strain evidence="4">10nlg</strain>
    </source>
</reference>
<proteinExistence type="predicted"/>
<dbReference type="InterPro" id="IPR006439">
    <property type="entry name" value="HAD-SF_hydro_IA"/>
</dbReference>
<dbReference type="PANTHER" id="PTHR43434:SF1">
    <property type="entry name" value="PHOSPHOGLYCOLATE PHOSPHATASE"/>
    <property type="match status" value="1"/>
</dbReference>
<protein>
    <submittedName>
        <fullName evidence="3">Phosphoglycolate phosphatase/pyrophosphatase PpaX</fullName>
    </submittedName>
</protein>
<dbReference type="Pfam" id="PF13419">
    <property type="entry name" value="HAD_2"/>
    <property type="match status" value="1"/>
</dbReference>
<dbReference type="RefSeq" id="WP_093074799.1">
    <property type="nucleotide sequence ID" value="NZ_FOGV01000035.1"/>
</dbReference>
<dbReference type="Gene3D" id="3.40.50.1000">
    <property type="entry name" value="HAD superfamily/HAD-like"/>
    <property type="match status" value="1"/>
</dbReference>
<dbReference type="NCBIfam" id="TIGR01549">
    <property type="entry name" value="HAD-SF-IA-v1"/>
    <property type="match status" value="1"/>
</dbReference>
<evidence type="ECO:0000256" key="1">
    <source>
        <dbReference type="ARBA" id="ARBA00022801"/>
    </source>
</evidence>
<dbReference type="InterPro" id="IPR041492">
    <property type="entry name" value="HAD_2"/>
</dbReference>
<dbReference type="NCBIfam" id="TIGR01509">
    <property type="entry name" value="HAD-SF-IA-v3"/>
    <property type="match status" value="1"/>
</dbReference>